<evidence type="ECO:0000259" key="2">
    <source>
        <dbReference type="Pfam" id="PF03795"/>
    </source>
</evidence>
<evidence type="ECO:0000256" key="1">
    <source>
        <dbReference type="ARBA" id="ARBA00007689"/>
    </source>
</evidence>
<dbReference type="Gene3D" id="3.30.70.1060">
    <property type="entry name" value="Dimeric alpha+beta barrel"/>
    <property type="match status" value="1"/>
</dbReference>
<proteinExistence type="inferred from homology"/>
<keyword evidence="4" id="KW-1185">Reference proteome</keyword>
<organism evidence="3 4">
    <name type="scientific">Nocardioides panzhihuensis</name>
    <dbReference type="NCBI Taxonomy" id="860243"/>
    <lineage>
        <taxon>Bacteria</taxon>
        <taxon>Bacillati</taxon>
        <taxon>Actinomycetota</taxon>
        <taxon>Actinomycetes</taxon>
        <taxon>Propionibacteriales</taxon>
        <taxon>Nocardioidaceae</taxon>
        <taxon>Nocardioides</taxon>
    </lineage>
</organism>
<dbReference type="InterPro" id="IPR005545">
    <property type="entry name" value="YCII"/>
</dbReference>
<dbReference type="AlphaFoldDB" id="A0A7Z0DLA7"/>
<sequence length="131" mass="14537">MTNDTAGQLDGMTWEQLLERSRQLDLHAEQLFLIRSTPINGFAPIEDALEEHLPYQKKLEDSGVMFAAGPLASPEGTEWNGEGVFVYRAASLEEAVRLAEADPMHSRGARRFEVRAWCLNEGTTTKSSVGD</sequence>
<comment type="caution">
    <text evidence="3">The sequence shown here is derived from an EMBL/GenBank/DDBJ whole genome shotgun (WGS) entry which is preliminary data.</text>
</comment>
<dbReference type="Pfam" id="PF03795">
    <property type="entry name" value="YCII"/>
    <property type="match status" value="1"/>
</dbReference>
<accession>A0A7Z0DLA7</accession>
<dbReference type="Proteomes" id="UP000564496">
    <property type="component" value="Unassembled WGS sequence"/>
</dbReference>
<dbReference type="InterPro" id="IPR011008">
    <property type="entry name" value="Dimeric_a/b-barrel"/>
</dbReference>
<dbReference type="EMBL" id="JACBZR010000001">
    <property type="protein sequence ID" value="NYI77680.1"/>
    <property type="molecule type" value="Genomic_DNA"/>
</dbReference>
<gene>
    <name evidence="3" type="ORF">BJ988_002328</name>
</gene>
<dbReference type="RefSeq" id="WP_218860782.1">
    <property type="nucleotide sequence ID" value="NZ_JACBZR010000001.1"/>
</dbReference>
<name>A0A7Z0DLA7_9ACTN</name>
<comment type="similarity">
    <text evidence="1">Belongs to the YciI family.</text>
</comment>
<reference evidence="3 4" key="1">
    <citation type="submission" date="2020-07" db="EMBL/GenBank/DDBJ databases">
        <title>Sequencing the genomes of 1000 actinobacteria strains.</title>
        <authorList>
            <person name="Klenk H.-P."/>
        </authorList>
    </citation>
    <scope>NUCLEOTIDE SEQUENCE [LARGE SCALE GENOMIC DNA]</scope>
    <source>
        <strain evidence="3 4">DSM 26487</strain>
    </source>
</reference>
<feature type="domain" description="YCII-related" evidence="2">
    <location>
        <begin position="44"/>
        <end position="117"/>
    </location>
</feature>
<evidence type="ECO:0000313" key="3">
    <source>
        <dbReference type="EMBL" id="NYI77680.1"/>
    </source>
</evidence>
<evidence type="ECO:0000313" key="4">
    <source>
        <dbReference type="Proteomes" id="UP000564496"/>
    </source>
</evidence>
<protein>
    <recommendedName>
        <fullName evidence="2">YCII-related domain-containing protein</fullName>
    </recommendedName>
</protein>
<dbReference type="SUPFAM" id="SSF54909">
    <property type="entry name" value="Dimeric alpha+beta barrel"/>
    <property type="match status" value="1"/>
</dbReference>